<dbReference type="PANTHER" id="PTHR47084">
    <property type="entry name" value="SERINE PALMITOYLTRANSFERASE SMALL SUBUNIT A"/>
    <property type="match status" value="1"/>
</dbReference>
<dbReference type="GO" id="GO:0004758">
    <property type="term" value="F:serine C-palmitoyltransferase activity"/>
    <property type="evidence" value="ECO:0007669"/>
    <property type="project" value="TreeGrafter"/>
</dbReference>
<comment type="pathway">
    <text evidence="2">Lipid metabolism.</text>
</comment>
<evidence type="ECO:0000256" key="1">
    <source>
        <dbReference type="ARBA" id="ARBA00004477"/>
    </source>
</evidence>
<evidence type="ECO:0000256" key="3">
    <source>
        <dbReference type="ARBA" id="ARBA00022692"/>
    </source>
</evidence>
<dbReference type="EMBL" id="UYYG01001153">
    <property type="protein sequence ID" value="VDN55778.1"/>
    <property type="molecule type" value="Genomic_DNA"/>
</dbReference>
<comment type="subcellular location">
    <subcellularLocation>
        <location evidence="1">Endoplasmic reticulum membrane</location>
        <topology evidence="1">Multi-pass membrane protein</topology>
    </subcellularLocation>
</comment>
<accession>A0A0N4U3S9</accession>
<name>A0A0N4U3S9_DRAME</name>
<dbReference type="InterPro" id="IPR024512">
    <property type="entry name" value="Ser_palmitoyltrfase_ssu-like"/>
</dbReference>
<dbReference type="PANTHER" id="PTHR47084:SF1">
    <property type="entry name" value="SERINE PALMITOYLTRANSFERASE SMALL SUBUNIT A"/>
    <property type="match status" value="1"/>
</dbReference>
<dbReference type="InterPro" id="IPR051900">
    <property type="entry name" value="SPT_small_subunit"/>
</dbReference>
<dbReference type="GO" id="GO:0005789">
    <property type="term" value="C:endoplasmic reticulum membrane"/>
    <property type="evidence" value="ECO:0007669"/>
    <property type="project" value="UniProtKB-SubCell"/>
</dbReference>
<dbReference type="GO" id="GO:0017059">
    <property type="term" value="C:serine palmitoyltransferase complex"/>
    <property type="evidence" value="ECO:0007669"/>
    <property type="project" value="TreeGrafter"/>
</dbReference>
<protein>
    <submittedName>
        <fullName evidence="15">Ion_trans domain-containing protein</fullName>
    </submittedName>
</protein>
<evidence type="ECO:0000256" key="10">
    <source>
        <dbReference type="SAM" id="Phobius"/>
    </source>
</evidence>
<keyword evidence="8 10" id="KW-0472">Membrane</keyword>
<evidence type="ECO:0000313" key="15">
    <source>
        <dbReference type="WBParaSite" id="DME_0000139101-mRNA-1"/>
    </source>
</evidence>
<comment type="similarity">
    <text evidence="9">Belongs to the SPTSS family. SPTSSA subfamily.</text>
</comment>
<feature type="chain" id="PRO_5041039121" evidence="11">
    <location>
        <begin position="19"/>
        <end position="122"/>
    </location>
</feature>
<keyword evidence="14" id="KW-1185">Reference proteome</keyword>
<gene>
    <name evidence="12" type="ORF">DME_LOCUS5751</name>
</gene>
<keyword evidence="5" id="KW-0746">Sphingolipid metabolism</keyword>
<keyword evidence="7" id="KW-0443">Lipid metabolism</keyword>
<dbReference type="STRING" id="318479.A0A0N4U3S9"/>
<evidence type="ECO:0000313" key="13">
    <source>
        <dbReference type="Proteomes" id="UP000038040"/>
    </source>
</evidence>
<evidence type="ECO:0000256" key="9">
    <source>
        <dbReference type="ARBA" id="ARBA00038370"/>
    </source>
</evidence>
<evidence type="ECO:0000256" key="2">
    <source>
        <dbReference type="ARBA" id="ARBA00005189"/>
    </source>
</evidence>
<sequence>MVCLVYYLSILCLPGEKATCEFSKNARNDELSSCTLKYNNNKVDWINGNYFLQKTLLLVQLGNGDFFFFFSSKSNIEMWYYLQYCLITGLYMLEPWERAVFNIFVLVIFTVLFAIIYTVLSL</sequence>
<keyword evidence="11" id="KW-0732">Signal</keyword>
<proteinExistence type="inferred from homology"/>
<reference evidence="15" key="1">
    <citation type="submission" date="2017-02" db="UniProtKB">
        <authorList>
            <consortium name="WormBaseParasite"/>
        </authorList>
    </citation>
    <scope>IDENTIFICATION</scope>
</reference>
<dbReference type="AlphaFoldDB" id="A0A0N4U3S9"/>
<evidence type="ECO:0000256" key="8">
    <source>
        <dbReference type="ARBA" id="ARBA00023136"/>
    </source>
</evidence>
<evidence type="ECO:0000256" key="7">
    <source>
        <dbReference type="ARBA" id="ARBA00023098"/>
    </source>
</evidence>
<feature type="transmembrane region" description="Helical" evidence="10">
    <location>
        <begin position="100"/>
        <end position="120"/>
    </location>
</feature>
<organism evidence="13 15">
    <name type="scientific">Dracunculus medinensis</name>
    <name type="common">Guinea worm</name>
    <dbReference type="NCBI Taxonomy" id="318479"/>
    <lineage>
        <taxon>Eukaryota</taxon>
        <taxon>Metazoa</taxon>
        <taxon>Ecdysozoa</taxon>
        <taxon>Nematoda</taxon>
        <taxon>Chromadorea</taxon>
        <taxon>Rhabditida</taxon>
        <taxon>Spirurina</taxon>
        <taxon>Dracunculoidea</taxon>
        <taxon>Dracunculidae</taxon>
        <taxon>Dracunculus</taxon>
    </lineage>
</organism>
<evidence type="ECO:0000256" key="11">
    <source>
        <dbReference type="SAM" id="SignalP"/>
    </source>
</evidence>
<dbReference type="OrthoDB" id="10003551at2759"/>
<evidence type="ECO:0000256" key="5">
    <source>
        <dbReference type="ARBA" id="ARBA00022919"/>
    </source>
</evidence>
<evidence type="ECO:0000313" key="14">
    <source>
        <dbReference type="Proteomes" id="UP000274756"/>
    </source>
</evidence>
<dbReference type="Proteomes" id="UP000274756">
    <property type="component" value="Unassembled WGS sequence"/>
</dbReference>
<evidence type="ECO:0000313" key="12">
    <source>
        <dbReference type="EMBL" id="VDN55778.1"/>
    </source>
</evidence>
<dbReference type="GO" id="GO:0046513">
    <property type="term" value="P:ceramide biosynthetic process"/>
    <property type="evidence" value="ECO:0007669"/>
    <property type="project" value="TreeGrafter"/>
</dbReference>
<keyword evidence="4" id="KW-0256">Endoplasmic reticulum</keyword>
<dbReference type="Proteomes" id="UP000038040">
    <property type="component" value="Unplaced"/>
</dbReference>
<keyword evidence="3 10" id="KW-0812">Transmembrane</keyword>
<keyword evidence="6 10" id="KW-1133">Transmembrane helix</keyword>
<dbReference type="Pfam" id="PF11779">
    <property type="entry name" value="SPT_ssu-like"/>
    <property type="match status" value="1"/>
</dbReference>
<evidence type="ECO:0000256" key="4">
    <source>
        <dbReference type="ARBA" id="ARBA00022824"/>
    </source>
</evidence>
<dbReference type="WBParaSite" id="DME_0000139101-mRNA-1">
    <property type="protein sequence ID" value="DME_0000139101-mRNA-1"/>
    <property type="gene ID" value="DME_0000139101"/>
</dbReference>
<reference evidence="12 14" key="2">
    <citation type="submission" date="2018-11" db="EMBL/GenBank/DDBJ databases">
        <authorList>
            <consortium name="Pathogen Informatics"/>
        </authorList>
    </citation>
    <scope>NUCLEOTIDE SEQUENCE [LARGE SCALE GENOMIC DNA]</scope>
</reference>
<evidence type="ECO:0000256" key="6">
    <source>
        <dbReference type="ARBA" id="ARBA00022989"/>
    </source>
</evidence>
<feature type="signal peptide" evidence="11">
    <location>
        <begin position="1"/>
        <end position="18"/>
    </location>
</feature>